<evidence type="ECO:0000256" key="5">
    <source>
        <dbReference type="ARBA" id="ARBA00023235"/>
    </source>
</evidence>
<dbReference type="InterPro" id="IPR027417">
    <property type="entry name" value="P-loop_NTPase"/>
</dbReference>
<evidence type="ECO:0000256" key="4">
    <source>
        <dbReference type="ARBA" id="ARBA00022840"/>
    </source>
</evidence>
<protein>
    <recommendedName>
        <fullName evidence="7">DNA 3'-5' helicase</fullName>
        <ecNumber evidence="7">5.6.2.4</ecNumber>
    </recommendedName>
</protein>
<dbReference type="PANTHER" id="PTHR11070:SF2">
    <property type="entry name" value="ATP-DEPENDENT DNA HELICASE SRS2"/>
    <property type="match status" value="1"/>
</dbReference>
<dbReference type="GO" id="GO:0005524">
    <property type="term" value="F:ATP binding"/>
    <property type="evidence" value="ECO:0007669"/>
    <property type="project" value="UniProtKB-UniRule"/>
</dbReference>
<dbReference type="InterPro" id="IPR014016">
    <property type="entry name" value="UvrD-like_ATP-bd"/>
</dbReference>
<feature type="binding site" evidence="9">
    <location>
        <begin position="24"/>
        <end position="31"/>
    </location>
    <ligand>
        <name>ATP</name>
        <dbReference type="ChEBI" id="CHEBI:30616"/>
    </ligand>
</feature>
<evidence type="ECO:0000256" key="8">
    <source>
        <dbReference type="ARBA" id="ARBA00048988"/>
    </source>
</evidence>
<comment type="catalytic activity">
    <reaction evidence="6">
        <text>Couples ATP hydrolysis with the unwinding of duplex DNA by translocating in the 3'-5' direction.</text>
        <dbReference type="EC" id="5.6.2.4"/>
    </reaction>
</comment>
<proteinExistence type="predicted"/>
<name>A0A4R2HPA7_9ACTN</name>
<evidence type="ECO:0000256" key="3">
    <source>
        <dbReference type="ARBA" id="ARBA00022806"/>
    </source>
</evidence>
<dbReference type="GO" id="GO:0016887">
    <property type="term" value="F:ATP hydrolysis activity"/>
    <property type="evidence" value="ECO:0007669"/>
    <property type="project" value="RHEA"/>
</dbReference>
<evidence type="ECO:0000256" key="7">
    <source>
        <dbReference type="ARBA" id="ARBA00034808"/>
    </source>
</evidence>
<keyword evidence="12" id="KW-1185">Reference proteome</keyword>
<comment type="catalytic activity">
    <reaction evidence="8">
        <text>ATP + H2O = ADP + phosphate + H(+)</text>
        <dbReference type="Rhea" id="RHEA:13065"/>
        <dbReference type="ChEBI" id="CHEBI:15377"/>
        <dbReference type="ChEBI" id="CHEBI:15378"/>
        <dbReference type="ChEBI" id="CHEBI:30616"/>
        <dbReference type="ChEBI" id="CHEBI:43474"/>
        <dbReference type="ChEBI" id="CHEBI:456216"/>
        <dbReference type="EC" id="5.6.2.4"/>
    </reaction>
</comment>
<dbReference type="GO" id="GO:0000725">
    <property type="term" value="P:recombinational repair"/>
    <property type="evidence" value="ECO:0007669"/>
    <property type="project" value="TreeGrafter"/>
</dbReference>
<accession>A0A4R2HPA7</accession>
<keyword evidence="5" id="KW-0413">Isomerase</keyword>
<dbReference type="Pfam" id="PF13361">
    <property type="entry name" value="UvrD_C"/>
    <property type="match status" value="1"/>
</dbReference>
<reference evidence="11 12" key="1">
    <citation type="journal article" date="2015" name="Stand. Genomic Sci.">
        <title>Genomic Encyclopedia of Bacterial and Archaeal Type Strains, Phase III: the genomes of soil and plant-associated and newly described type strains.</title>
        <authorList>
            <person name="Whitman W.B."/>
            <person name="Woyke T."/>
            <person name="Klenk H.P."/>
            <person name="Zhou Y."/>
            <person name="Lilburn T.G."/>
            <person name="Beck B.J."/>
            <person name="De Vos P."/>
            <person name="Vandamme P."/>
            <person name="Eisen J.A."/>
            <person name="Garrity G."/>
            <person name="Hugenholtz P."/>
            <person name="Kyrpides N.C."/>
        </authorList>
    </citation>
    <scope>NUCLEOTIDE SEQUENCE [LARGE SCALE GENOMIC DNA]</scope>
    <source>
        <strain evidence="11 12">VKM Ac-2572</strain>
    </source>
</reference>
<keyword evidence="1 9" id="KW-0547">Nucleotide-binding</keyword>
<dbReference type="EMBL" id="SLWN01000003">
    <property type="protein sequence ID" value="TCO33061.1"/>
    <property type="molecule type" value="Genomic_DNA"/>
</dbReference>
<evidence type="ECO:0000313" key="11">
    <source>
        <dbReference type="EMBL" id="TCO33061.1"/>
    </source>
</evidence>
<dbReference type="SUPFAM" id="SSF52540">
    <property type="entry name" value="P-loop containing nucleoside triphosphate hydrolases"/>
    <property type="match status" value="1"/>
</dbReference>
<dbReference type="PROSITE" id="PS51198">
    <property type="entry name" value="UVRD_HELICASE_ATP_BIND"/>
    <property type="match status" value="1"/>
</dbReference>
<keyword evidence="4 9" id="KW-0067">ATP-binding</keyword>
<dbReference type="OrthoDB" id="9810135at2"/>
<comment type="caution">
    <text evidence="11">The sequence shown here is derived from an EMBL/GenBank/DDBJ whole genome shotgun (WGS) entry which is preliminary data.</text>
</comment>
<evidence type="ECO:0000256" key="2">
    <source>
        <dbReference type="ARBA" id="ARBA00022801"/>
    </source>
</evidence>
<dbReference type="PANTHER" id="PTHR11070">
    <property type="entry name" value="UVRD / RECB / PCRA DNA HELICASE FAMILY MEMBER"/>
    <property type="match status" value="1"/>
</dbReference>
<organism evidence="11 12">
    <name type="scientific">Kribbella steppae</name>
    <dbReference type="NCBI Taxonomy" id="2512223"/>
    <lineage>
        <taxon>Bacteria</taxon>
        <taxon>Bacillati</taxon>
        <taxon>Actinomycetota</taxon>
        <taxon>Actinomycetes</taxon>
        <taxon>Propionibacteriales</taxon>
        <taxon>Kribbellaceae</taxon>
        <taxon>Kribbella</taxon>
    </lineage>
</organism>
<evidence type="ECO:0000313" key="12">
    <source>
        <dbReference type="Proteomes" id="UP000294508"/>
    </source>
</evidence>
<dbReference type="RefSeq" id="WP_132208561.1">
    <property type="nucleotide sequence ID" value="NZ_SLWN01000003.1"/>
</dbReference>
<dbReference type="AlphaFoldDB" id="A0A4R2HPA7"/>
<dbReference type="InterPro" id="IPR014017">
    <property type="entry name" value="DNA_helicase_UvrD-like_C"/>
</dbReference>
<dbReference type="Pfam" id="PF13245">
    <property type="entry name" value="AAA_19"/>
    <property type="match status" value="1"/>
</dbReference>
<dbReference type="GO" id="GO:0003677">
    <property type="term" value="F:DNA binding"/>
    <property type="evidence" value="ECO:0007669"/>
    <property type="project" value="InterPro"/>
</dbReference>
<evidence type="ECO:0000259" key="10">
    <source>
        <dbReference type="PROSITE" id="PS51198"/>
    </source>
</evidence>
<feature type="domain" description="UvrD-like helicase ATP-binding" evidence="10">
    <location>
        <begin position="3"/>
        <end position="278"/>
    </location>
</feature>
<dbReference type="Gene3D" id="3.40.50.300">
    <property type="entry name" value="P-loop containing nucleotide triphosphate hydrolases"/>
    <property type="match status" value="3"/>
</dbReference>
<dbReference type="EC" id="5.6.2.4" evidence="7"/>
<gene>
    <name evidence="11" type="ORF">EV652_10360</name>
</gene>
<evidence type="ECO:0000256" key="6">
    <source>
        <dbReference type="ARBA" id="ARBA00034617"/>
    </source>
</evidence>
<dbReference type="GO" id="GO:0043138">
    <property type="term" value="F:3'-5' DNA helicase activity"/>
    <property type="evidence" value="ECO:0007669"/>
    <property type="project" value="UniProtKB-EC"/>
</dbReference>
<sequence length="510" mass="56239">MAFRLTDEQVLAAASDASLVNIISGPGSGKTTVSAARFGYLHHKDSDGRRGVLGLSFARSAVGELRSRIVARWGYKIVELPNLVTTFDDFHVRVLHHLLALGLVTWPGGHKRLDVIDDFRGIHGDYRFLAAGSYRRYAGCNAAGSVDSRSERIAAPTYGFGRVGPHREVLASGIASHEDVRRALRSAIVKVPGVKQAIVDWLAANFRHVIVDEIYDADELDIWVCRAVAAADATLTVVGDPWQALYDWRGATPDKVHSKLLATYPFIPYELLHSFRFATDQTLELATKLRAGEPVTVPPTASTAVDVALGRRWDMLWTVGENVLPLAFRTIGNRTDAALNLLLDEVTRAKLGRTSFGRQSALVHLGIVEEGLEEKQRKLLRPILTGLIEGLSASDALEMLRDAVDDLSPRSRPNRLQESKEAERVKEIEMLRARLSSSDLIPGLTVHQAKGCEWPRVGVVLTRADETRLAHGLTNEEPEHCVLYVALTRAKYVCGSLARLDEIDFAEQRV</sequence>
<evidence type="ECO:0000256" key="1">
    <source>
        <dbReference type="ARBA" id="ARBA00022741"/>
    </source>
</evidence>
<dbReference type="Proteomes" id="UP000294508">
    <property type="component" value="Unassembled WGS sequence"/>
</dbReference>
<keyword evidence="2 9" id="KW-0378">Hydrolase</keyword>
<evidence type="ECO:0000256" key="9">
    <source>
        <dbReference type="PROSITE-ProRule" id="PRU00560"/>
    </source>
</evidence>
<dbReference type="InterPro" id="IPR000212">
    <property type="entry name" value="DNA_helicase_UvrD/REP"/>
</dbReference>
<keyword evidence="3 9" id="KW-0347">Helicase</keyword>